<reference evidence="1" key="1">
    <citation type="submission" date="2018-09" db="EMBL/GenBank/DDBJ databases">
        <title>A genomic encyclopedia of anaerobic methanotrophic archaea.</title>
        <authorList>
            <person name="Skennerton C.T."/>
            <person name="Chadwick G.L."/>
            <person name="Laso-Perez R."/>
            <person name="Leu A.O."/>
            <person name="Speth D.R."/>
            <person name="Yu H."/>
            <person name="Morgan-Lang C."/>
            <person name="Hatzenpichler R."/>
            <person name="Goudeau D."/>
            <person name="Malmstrom R."/>
            <person name="Woyke T."/>
            <person name="Hallam S."/>
            <person name="Tyson G.W."/>
            <person name="Wegener G."/>
            <person name="Boetius A."/>
            <person name="Orphan V.J."/>
        </authorList>
    </citation>
    <scope>NUCLEOTIDE SEQUENCE</scope>
    <source>
        <strain evidence="1">CONS3730D10UFb2</strain>
    </source>
</reference>
<evidence type="ECO:0000313" key="1">
    <source>
        <dbReference type="EMBL" id="TKY91593.1"/>
    </source>
</evidence>
<accession>A0AC61SA37</accession>
<sequence length="40" mass="4666">MLHAKLTDKIISSFFKVYNTPGYGFLEKVYENTLVRLSQN</sequence>
<dbReference type="EMBL" id="QYBA01000164">
    <property type="protein sequence ID" value="TKY91593.1"/>
    <property type="molecule type" value="Genomic_DNA"/>
</dbReference>
<proteinExistence type="predicted"/>
<comment type="caution">
    <text evidence="1">The sequence shown here is derived from an EMBL/GenBank/DDBJ whole genome shotgun (WGS) entry which is preliminary data.</text>
</comment>
<evidence type="ECO:0000313" key="2">
    <source>
        <dbReference type="Proteomes" id="UP000315423"/>
    </source>
</evidence>
<dbReference type="Proteomes" id="UP000315423">
    <property type="component" value="Unassembled WGS sequence"/>
</dbReference>
<protein>
    <submittedName>
        <fullName evidence="1">Uncharacterized protein</fullName>
    </submittedName>
</protein>
<gene>
    <name evidence="1" type="ORF">C5S46_04955</name>
</gene>
<name>A0AC61SA37_9EURY</name>
<organism evidence="1 2">
    <name type="scientific">Candidatus Methanomarinus sp</name>
    <dbReference type="NCBI Taxonomy" id="3386244"/>
    <lineage>
        <taxon>Archaea</taxon>
        <taxon>Methanobacteriati</taxon>
        <taxon>Methanobacteriota</taxon>
        <taxon>Stenosarchaea group</taxon>
        <taxon>Methanomicrobia</taxon>
        <taxon>Methanosarcinales</taxon>
        <taxon>ANME-2 cluster</taxon>
        <taxon>Candidatus Methanocomedenaceae</taxon>
        <taxon>Candidatus Methanomarinus</taxon>
    </lineage>
</organism>